<evidence type="ECO:0000256" key="1">
    <source>
        <dbReference type="ARBA" id="ARBA00004571"/>
    </source>
</evidence>
<dbReference type="GO" id="GO:0006811">
    <property type="term" value="P:monoatomic ion transport"/>
    <property type="evidence" value="ECO:0007669"/>
    <property type="project" value="UniProtKB-KW"/>
</dbReference>
<evidence type="ECO:0000313" key="13">
    <source>
        <dbReference type="EMBL" id="SBP86976.1"/>
    </source>
</evidence>
<dbReference type="InterPro" id="IPR033900">
    <property type="entry name" value="Gram_neg_porin_domain"/>
</dbReference>
<evidence type="ECO:0000259" key="12">
    <source>
        <dbReference type="Pfam" id="PF13609"/>
    </source>
</evidence>
<gene>
    <name evidence="13" type="ORF">THIARS_50224</name>
</gene>
<name>A0A238D128_THIDL</name>
<proteinExistence type="predicted"/>
<dbReference type="EMBL" id="FLMQ01000045">
    <property type="protein sequence ID" value="SBP86976.1"/>
    <property type="molecule type" value="Genomic_DNA"/>
</dbReference>
<reference evidence="13 14" key="1">
    <citation type="submission" date="2016-06" db="EMBL/GenBank/DDBJ databases">
        <authorList>
            <person name="Kjaerup R.B."/>
            <person name="Dalgaard T.S."/>
            <person name="Juul-Madsen H.R."/>
        </authorList>
    </citation>
    <scope>NUCLEOTIDE SEQUENCE [LARGE SCALE GENOMIC DNA]</scope>
    <source>
        <strain evidence="13 14">DSM 16361</strain>
    </source>
</reference>
<dbReference type="PANTHER" id="PTHR34501">
    <property type="entry name" value="PROTEIN YDDL-RELATED"/>
    <property type="match status" value="1"/>
</dbReference>
<dbReference type="AlphaFoldDB" id="A0A238D128"/>
<evidence type="ECO:0000256" key="10">
    <source>
        <dbReference type="ARBA" id="ARBA00023237"/>
    </source>
</evidence>
<keyword evidence="8" id="KW-0626">Porin</keyword>
<evidence type="ECO:0000256" key="4">
    <source>
        <dbReference type="ARBA" id="ARBA00022452"/>
    </source>
</evidence>
<keyword evidence="10" id="KW-0998">Cell outer membrane</keyword>
<evidence type="ECO:0000256" key="9">
    <source>
        <dbReference type="ARBA" id="ARBA00023136"/>
    </source>
</evidence>
<keyword evidence="7" id="KW-0406">Ion transport</keyword>
<evidence type="ECO:0000313" key="14">
    <source>
        <dbReference type="Proteomes" id="UP000214566"/>
    </source>
</evidence>
<dbReference type="Proteomes" id="UP000214566">
    <property type="component" value="Unassembled WGS sequence"/>
</dbReference>
<dbReference type="CDD" id="cd00342">
    <property type="entry name" value="gram_neg_porins"/>
    <property type="match status" value="1"/>
</dbReference>
<dbReference type="RefSeq" id="WP_094159380.1">
    <property type="nucleotide sequence ID" value="NZ_LT592170.1"/>
</dbReference>
<feature type="domain" description="Porin" evidence="12">
    <location>
        <begin position="7"/>
        <end position="362"/>
    </location>
</feature>
<evidence type="ECO:0000256" key="8">
    <source>
        <dbReference type="ARBA" id="ARBA00023114"/>
    </source>
</evidence>
<evidence type="ECO:0000256" key="11">
    <source>
        <dbReference type="SAM" id="SignalP"/>
    </source>
</evidence>
<dbReference type="Pfam" id="PF13609">
    <property type="entry name" value="Porin_4"/>
    <property type="match status" value="1"/>
</dbReference>
<evidence type="ECO:0000256" key="6">
    <source>
        <dbReference type="ARBA" id="ARBA00022729"/>
    </source>
</evidence>
<dbReference type="OrthoDB" id="5289162at2"/>
<keyword evidence="3" id="KW-0813">Transport</keyword>
<comment type="subcellular location">
    <subcellularLocation>
        <location evidence="1">Cell outer membrane</location>
        <topology evidence="1">Multi-pass membrane protein</topology>
    </subcellularLocation>
</comment>
<dbReference type="GO" id="GO:0046930">
    <property type="term" value="C:pore complex"/>
    <property type="evidence" value="ECO:0007669"/>
    <property type="project" value="UniProtKB-KW"/>
</dbReference>
<feature type="chain" id="PRO_5012421163" evidence="11">
    <location>
        <begin position="21"/>
        <end position="394"/>
    </location>
</feature>
<evidence type="ECO:0000256" key="3">
    <source>
        <dbReference type="ARBA" id="ARBA00022448"/>
    </source>
</evidence>
<comment type="subunit">
    <text evidence="2">Homotrimer.</text>
</comment>
<feature type="signal peptide" evidence="11">
    <location>
        <begin position="1"/>
        <end position="20"/>
    </location>
</feature>
<keyword evidence="6 11" id="KW-0732">Signal</keyword>
<evidence type="ECO:0000256" key="2">
    <source>
        <dbReference type="ARBA" id="ARBA00011233"/>
    </source>
</evidence>
<keyword evidence="5" id="KW-0812">Transmembrane</keyword>
<dbReference type="PANTHER" id="PTHR34501:SF9">
    <property type="entry name" value="MAJOR OUTER MEMBRANE PROTEIN P.IA"/>
    <property type="match status" value="1"/>
</dbReference>
<keyword evidence="4" id="KW-1134">Transmembrane beta strand</keyword>
<accession>A0A238D128</accession>
<keyword evidence="9" id="KW-0472">Membrane</keyword>
<sequence>MKRHLLAIAVGAAFAATAHAQGASVQLYGIIDLGVAHFTGVNNGAGGTTSSTGLSSGVQSGSRIGLKGRENLGGGLSTLFDVETGFCAAGTNQDQATTYSGVGPSNGFCTGGGFMQRQAWVGLSGDFGTLQAGRMYTLIADAEGATDPFSYGTTGAMTNLSLAGIQSGFAFLRASQQVQYTTPHLGGFTGAVAYSFAPLTGTVPTSTASGSQVPRAWSLQGKYAAGPLTAGLTYLQMTNSTWTTNAGGTNDGKVQVAQVFGSYNFGVAALHALYERSSGDYAYGTTNGTSASNNIYWMLGATVPVGRGEVMVSYADTRADQNSVLQPSTVYGSSHQMALGYSYSLSKATDLYASYSRMTNDAHMALAIGSATDVFRGVPGQSSTGIAVGLRHLF</sequence>
<protein>
    <submittedName>
        <fullName evidence="13">Porin Gram-negative type</fullName>
    </submittedName>
</protein>
<dbReference type="InterPro" id="IPR023614">
    <property type="entry name" value="Porin_dom_sf"/>
</dbReference>
<dbReference type="SUPFAM" id="SSF56935">
    <property type="entry name" value="Porins"/>
    <property type="match status" value="1"/>
</dbReference>
<dbReference type="GO" id="GO:0009279">
    <property type="term" value="C:cell outer membrane"/>
    <property type="evidence" value="ECO:0007669"/>
    <property type="project" value="UniProtKB-SubCell"/>
</dbReference>
<evidence type="ECO:0000256" key="5">
    <source>
        <dbReference type="ARBA" id="ARBA00022692"/>
    </source>
</evidence>
<keyword evidence="14" id="KW-1185">Reference proteome</keyword>
<dbReference type="InterPro" id="IPR050298">
    <property type="entry name" value="Gram-neg_bact_OMP"/>
</dbReference>
<dbReference type="GO" id="GO:0015288">
    <property type="term" value="F:porin activity"/>
    <property type="evidence" value="ECO:0007669"/>
    <property type="project" value="UniProtKB-KW"/>
</dbReference>
<evidence type="ECO:0000256" key="7">
    <source>
        <dbReference type="ARBA" id="ARBA00023065"/>
    </source>
</evidence>
<organism evidence="13 14">
    <name type="scientific">Thiomonas delicata</name>
    <name type="common">Thiomonas cuprina</name>
    <dbReference type="NCBI Taxonomy" id="364030"/>
    <lineage>
        <taxon>Bacteria</taxon>
        <taxon>Pseudomonadati</taxon>
        <taxon>Pseudomonadota</taxon>
        <taxon>Betaproteobacteria</taxon>
        <taxon>Burkholderiales</taxon>
        <taxon>Thiomonas</taxon>
    </lineage>
</organism>
<dbReference type="Gene3D" id="2.40.160.10">
    <property type="entry name" value="Porin"/>
    <property type="match status" value="1"/>
</dbReference>